<evidence type="ECO:0000256" key="3">
    <source>
        <dbReference type="ARBA" id="ARBA00022692"/>
    </source>
</evidence>
<dbReference type="AlphaFoldDB" id="A0A674INS8"/>
<proteinExistence type="predicted"/>
<dbReference type="InterPro" id="IPR036055">
    <property type="entry name" value="LDL_receptor-like_sf"/>
</dbReference>
<dbReference type="InterPro" id="IPR002172">
    <property type="entry name" value="LDrepeatLR_classA_rpt"/>
</dbReference>
<feature type="disulfide bond" evidence="11">
    <location>
        <begin position="172"/>
        <end position="184"/>
    </location>
</feature>
<dbReference type="PROSITE" id="PS01209">
    <property type="entry name" value="LDLRA_1"/>
    <property type="match status" value="4"/>
</dbReference>
<feature type="disulfide bond" evidence="11">
    <location>
        <begin position="75"/>
        <end position="87"/>
    </location>
</feature>
<dbReference type="FunFam" id="4.10.400.10:FF:000045">
    <property type="entry name" value="Low-density lipoprotein receptor-related protein 2"/>
    <property type="match status" value="1"/>
</dbReference>
<evidence type="ECO:0000256" key="5">
    <source>
        <dbReference type="ARBA" id="ARBA00022737"/>
    </source>
</evidence>
<dbReference type="GO" id="GO:0042562">
    <property type="term" value="F:hormone binding"/>
    <property type="evidence" value="ECO:0007669"/>
    <property type="project" value="TreeGrafter"/>
</dbReference>
<comment type="caution">
    <text evidence="11">Lacks conserved residue(s) required for the propagation of feature annotation.</text>
</comment>
<feature type="disulfide bond" evidence="11">
    <location>
        <begin position="82"/>
        <end position="100"/>
    </location>
</feature>
<evidence type="ECO:0000256" key="11">
    <source>
        <dbReference type="PROSITE-ProRule" id="PRU00124"/>
    </source>
</evidence>
<keyword evidence="9" id="KW-0675">Receptor</keyword>
<organism evidence="12 13">
    <name type="scientific">Terrapene triunguis</name>
    <name type="common">Three-toed box turtle</name>
    <dbReference type="NCBI Taxonomy" id="2587831"/>
    <lineage>
        <taxon>Eukaryota</taxon>
        <taxon>Metazoa</taxon>
        <taxon>Chordata</taxon>
        <taxon>Craniata</taxon>
        <taxon>Vertebrata</taxon>
        <taxon>Euteleostomi</taxon>
        <taxon>Archelosauria</taxon>
        <taxon>Testudinata</taxon>
        <taxon>Testudines</taxon>
        <taxon>Cryptodira</taxon>
        <taxon>Durocryptodira</taxon>
        <taxon>Testudinoidea</taxon>
        <taxon>Emydidae</taxon>
        <taxon>Terrapene</taxon>
    </lineage>
</organism>
<dbReference type="InterPro" id="IPR051221">
    <property type="entry name" value="LDLR-related"/>
</dbReference>
<dbReference type="GO" id="GO:0016324">
    <property type="term" value="C:apical plasma membrane"/>
    <property type="evidence" value="ECO:0007669"/>
    <property type="project" value="TreeGrafter"/>
</dbReference>
<feature type="disulfide bond" evidence="11">
    <location>
        <begin position="271"/>
        <end position="286"/>
    </location>
</feature>
<dbReference type="GO" id="GO:0006898">
    <property type="term" value="P:receptor-mediated endocytosis"/>
    <property type="evidence" value="ECO:0007669"/>
    <property type="project" value="TreeGrafter"/>
</dbReference>
<dbReference type="PANTHER" id="PTHR22722:SF12">
    <property type="entry name" value="EGF-LIKE DOMAIN-CONTAINING PROTEIN"/>
    <property type="match status" value="1"/>
</dbReference>
<keyword evidence="5" id="KW-0677">Repeat</keyword>
<dbReference type="SUPFAM" id="SSF57424">
    <property type="entry name" value="LDL receptor-like module"/>
    <property type="match status" value="6"/>
</dbReference>
<evidence type="ECO:0000256" key="2">
    <source>
        <dbReference type="ARBA" id="ARBA00004308"/>
    </source>
</evidence>
<sequence length="302" mass="33317">MLGFSSPGWKRPLLVAAVNDFPVFPSCCSEAACRGDPNAWQCDNGRCISSTWLCDGTSDCLDDGSDEANCPQNRCLPGQWQCKNKVCIMEDWKCNGINNCGDSSDEEPTQDCALRCDGNKRCIPESWLCDGNPDCLDEADEQGCGKTSRDVWVSLAHGITGSNKGISVREECSKSEFQCKSGQCISYSLRCDGDNDCKDRSDEEDCAVPKPLLCRLGEVKCPRSGECVLKDWLCDEDIDCKDGTDEQKLHCRAMQWSCSSGDQCVPDIWRCDGERDCRDGSDETGCKEAFKTLIYTARDAVL</sequence>
<evidence type="ECO:0000313" key="13">
    <source>
        <dbReference type="Proteomes" id="UP000472274"/>
    </source>
</evidence>
<protein>
    <submittedName>
        <fullName evidence="12">Uncharacterized protein</fullName>
    </submittedName>
</protein>
<accession>A0A674INS8</accession>
<dbReference type="GO" id="GO:0012505">
    <property type="term" value="C:endomembrane system"/>
    <property type="evidence" value="ECO:0007669"/>
    <property type="project" value="UniProtKB-SubCell"/>
</dbReference>
<dbReference type="CDD" id="cd00112">
    <property type="entry name" value="LDLa"/>
    <property type="match status" value="6"/>
</dbReference>
<keyword evidence="10" id="KW-0325">Glycoprotein</keyword>
<keyword evidence="3" id="KW-0812">Transmembrane</keyword>
<reference evidence="12" key="1">
    <citation type="submission" date="2025-08" db="UniProtKB">
        <authorList>
            <consortium name="Ensembl"/>
        </authorList>
    </citation>
    <scope>IDENTIFICATION</scope>
</reference>
<keyword evidence="8 11" id="KW-1015">Disulfide bond</keyword>
<dbReference type="PRINTS" id="PR00261">
    <property type="entry name" value="LDLRECEPTOR"/>
</dbReference>
<dbReference type="Gene3D" id="4.10.400.10">
    <property type="entry name" value="Low-density Lipoprotein Receptor"/>
    <property type="match status" value="6"/>
</dbReference>
<evidence type="ECO:0000256" key="9">
    <source>
        <dbReference type="ARBA" id="ARBA00023170"/>
    </source>
</evidence>
<keyword evidence="13" id="KW-1185">Reference proteome</keyword>
<evidence type="ECO:0000256" key="4">
    <source>
        <dbReference type="ARBA" id="ARBA00022729"/>
    </source>
</evidence>
<dbReference type="GO" id="GO:0043235">
    <property type="term" value="C:receptor complex"/>
    <property type="evidence" value="ECO:0007669"/>
    <property type="project" value="TreeGrafter"/>
</dbReference>
<dbReference type="InterPro" id="IPR023415">
    <property type="entry name" value="LDLR_class-A_CS"/>
</dbReference>
<comment type="subcellular location">
    <subcellularLocation>
        <location evidence="2">Endomembrane system</location>
    </subcellularLocation>
    <subcellularLocation>
        <location evidence="1">Membrane</location>
        <topology evidence="1">Single-pass membrane protein</topology>
    </subcellularLocation>
</comment>
<keyword evidence="6" id="KW-1133">Transmembrane helix</keyword>
<dbReference type="Proteomes" id="UP000472274">
    <property type="component" value="Unplaced"/>
</dbReference>
<dbReference type="InParanoid" id="A0A674INS8"/>
<dbReference type="Pfam" id="PF00057">
    <property type="entry name" value="Ldl_recept_a"/>
    <property type="match status" value="6"/>
</dbReference>
<feature type="disulfide bond" evidence="11">
    <location>
        <begin position="179"/>
        <end position="197"/>
    </location>
</feature>
<dbReference type="PANTHER" id="PTHR22722">
    <property type="entry name" value="LOW-DENSITY LIPOPROTEIN RECEPTOR-RELATED PROTEIN 2-RELATED"/>
    <property type="match status" value="1"/>
</dbReference>
<evidence type="ECO:0000256" key="7">
    <source>
        <dbReference type="ARBA" id="ARBA00023136"/>
    </source>
</evidence>
<name>A0A674INS8_9SAUR</name>
<keyword evidence="4" id="KW-0732">Signal</keyword>
<feature type="disulfide bond" evidence="11">
    <location>
        <begin position="42"/>
        <end position="60"/>
    </location>
</feature>
<dbReference type="GeneTree" id="ENSGT00940000162544"/>
<evidence type="ECO:0000256" key="10">
    <source>
        <dbReference type="ARBA" id="ARBA00023180"/>
    </source>
</evidence>
<feature type="disulfide bond" evidence="11">
    <location>
        <begin position="191"/>
        <end position="206"/>
    </location>
</feature>
<dbReference type="SMART" id="SM00192">
    <property type="entry name" value="LDLa"/>
    <property type="match status" value="6"/>
</dbReference>
<dbReference type="PROSITE" id="PS50068">
    <property type="entry name" value="LDLRA_2"/>
    <property type="match status" value="6"/>
</dbReference>
<evidence type="ECO:0000313" key="12">
    <source>
        <dbReference type="Ensembl" id="ENSTMTP00000009204.1"/>
    </source>
</evidence>
<dbReference type="FunFam" id="4.10.400.10:FF:000034">
    <property type="entry name" value="Low-density lipoprotein receptor-related protein 2"/>
    <property type="match status" value="1"/>
</dbReference>
<feature type="disulfide bond" evidence="11">
    <location>
        <begin position="129"/>
        <end position="144"/>
    </location>
</feature>
<keyword evidence="7" id="KW-0472">Membrane</keyword>
<evidence type="ECO:0000256" key="6">
    <source>
        <dbReference type="ARBA" id="ARBA00022989"/>
    </source>
</evidence>
<dbReference type="Ensembl" id="ENSTMTT00000009515.1">
    <property type="protein sequence ID" value="ENSTMTP00000009204.1"/>
    <property type="gene ID" value="ENSTMTG00000006701.1"/>
</dbReference>
<evidence type="ECO:0000256" key="8">
    <source>
        <dbReference type="ARBA" id="ARBA00023157"/>
    </source>
</evidence>
<evidence type="ECO:0000256" key="1">
    <source>
        <dbReference type="ARBA" id="ARBA00004167"/>
    </source>
</evidence>
<reference evidence="12" key="2">
    <citation type="submission" date="2025-09" db="UniProtKB">
        <authorList>
            <consortium name="Ensembl"/>
        </authorList>
    </citation>
    <scope>IDENTIFICATION</scope>
</reference>